<dbReference type="EC" id="3.1.3.16" evidence="3"/>
<feature type="domain" description="PPM-type phosphatase" evidence="2">
    <location>
        <begin position="308"/>
        <end position="517"/>
    </location>
</feature>
<dbReference type="Gene3D" id="3.60.40.10">
    <property type="entry name" value="PPM-type phosphatase domain"/>
    <property type="match status" value="1"/>
</dbReference>
<proteinExistence type="predicted"/>
<dbReference type="SMART" id="SM00331">
    <property type="entry name" value="PP2C_SIG"/>
    <property type="match status" value="1"/>
</dbReference>
<dbReference type="InterPro" id="IPR052016">
    <property type="entry name" value="Bact_Sigma-Reg"/>
</dbReference>
<protein>
    <submittedName>
        <fullName evidence="3">PP2C family protein-serine/threonine phosphatase</fullName>
        <ecNumber evidence="3">3.1.3.16</ecNumber>
    </submittedName>
</protein>
<evidence type="ECO:0000256" key="1">
    <source>
        <dbReference type="ARBA" id="ARBA00022801"/>
    </source>
</evidence>
<name>A0ABV6NWV8_9ACTN</name>
<dbReference type="SUPFAM" id="SSF81606">
    <property type="entry name" value="PP2C-like"/>
    <property type="match status" value="1"/>
</dbReference>
<dbReference type="GO" id="GO:0004722">
    <property type="term" value="F:protein serine/threonine phosphatase activity"/>
    <property type="evidence" value="ECO:0007669"/>
    <property type="project" value="UniProtKB-EC"/>
</dbReference>
<dbReference type="InterPro" id="IPR036457">
    <property type="entry name" value="PPM-type-like_dom_sf"/>
</dbReference>
<evidence type="ECO:0000259" key="2">
    <source>
        <dbReference type="SMART" id="SM00331"/>
    </source>
</evidence>
<dbReference type="Pfam" id="PF07228">
    <property type="entry name" value="SpoIIE"/>
    <property type="match status" value="1"/>
</dbReference>
<dbReference type="InterPro" id="IPR001932">
    <property type="entry name" value="PPM-type_phosphatase-like_dom"/>
</dbReference>
<accession>A0ABV6NWV8</accession>
<dbReference type="Gene3D" id="3.30.450.20">
    <property type="entry name" value="PAS domain"/>
    <property type="match status" value="2"/>
</dbReference>
<dbReference type="Proteomes" id="UP001589894">
    <property type="component" value="Unassembled WGS sequence"/>
</dbReference>
<keyword evidence="1 3" id="KW-0378">Hydrolase</keyword>
<organism evidence="3 4">
    <name type="scientific">Plantactinospora siamensis</name>
    <dbReference type="NCBI Taxonomy" id="555372"/>
    <lineage>
        <taxon>Bacteria</taxon>
        <taxon>Bacillati</taxon>
        <taxon>Actinomycetota</taxon>
        <taxon>Actinomycetes</taxon>
        <taxon>Micromonosporales</taxon>
        <taxon>Micromonosporaceae</taxon>
        <taxon>Plantactinospora</taxon>
    </lineage>
</organism>
<sequence length="525" mass="56669">MGRDRRWRGVGGRHRGLGRDAVTAVVREVVSGLPAGCTWLLPESGPDGRPRDYLVAAVSDRGEDLYGRGAERTGQRLSELYPGMVGGPLWALYATVLDTGTPGELADFQYTERRSGVVERSSFEVRVHPMLGGLLVWWQRVDEARRRLDRTELLGSLGWAEYDLLTGNSEWSPGMFRIFDRDPALGPMPRAEQSAAILPADRGLSETAWQTLDTGAASDVTVRFRLGGSVKHLRILSDVARDADGEPLKVYAVVQDVTAREDSRSAIERLSDQLRSREMTALAEHRLAGQLQHLIQPLPPGPFPLPGLEAMVSYLPAESAMQVGGDWYHADALPDGSVALAVGDVAGHGLDAANGMAHLRFALSAWLSIGITDPGILLAHLNRLSLQLAITGTAVLARYEPVSRTLSWARAGHPAPLVARAGVVEELPGPRRLLLGADADAAYPVVDRGLLAEDLVLLYTDGLVEHRTGGVEPMLQRVREVMAAASAEPGPRTLGRLRTILRYANPDDDTCLLALRVAPPPDGAG</sequence>
<reference evidence="3 4" key="1">
    <citation type="submission" date="2024-09" db="EMBL/GenBank/DDBJ databases">
        <authorList>
            <person name="Sun Q."/>
            <person name="Mori K."/>
        </authorList>
    </citation>
    <scope>NUCLEOTIDE SEQUENCE [LARGE SCALE GENOMIC DNA]</scope>
    <source>
        <strain evidence="3 4">TBRC 2205</strain>
    </source>
</reference>
<evidence type="ECO:0000313" key="4">
    <source>
        <dbReference type="Proteomes" id="UP001589894"/>
    </source>
</evidence>
<comment type="caution">
    <text evidence="3">The sequence shown here is derived from an EMBL/GenBank/DDBJ whole genome shotgun (WGS) entry which is preliminary data.</text>
</comment>
<evidence type="ECO:0000313" key="3">
    <source>
        <dbReference type="EMBL" id="MFC0564563.1"/>
    </source>
</evidence>
<dbReference type="PANTHER" id="PTHR43156:SF2">
    <property type="entry name" value="STAGE II SPORULATION PROTEIN E"/>
    <property type="match status" value="1"/>
</dbReference>
<dbReference type="RefSeq" id="WP_377337678.1">
    <property type="nucleotide sequence ID" value="NZ_JBHLUE010000007.1"/>
</dbReference>
<gene>
    <name evidence="3" type="ORF">ACFFHU_10505</name>
</gene>
<keyword evidence="4" id="KW-1185">Reference proteome</keyword>
<dbReference type="InterPro" id="IPR035965">
    <property type="entry name" value="PAS-like_dom_sf"/>
</dbReference>
<dbReference type="SUPFAM" id="SSF55785">
    <property type="entry name" value="PYP-like sensor domain (PAS domain)"/>
    <property type="match status" value="1"/>
</dbReference>
<dbReference type="PANTHER" id="PTHR43156">
    <property type="entry name" value="STAGE II SPORULATION PROTEIN E-RELATED"/>
    <property type="match status" value="1"/>
</dbReference>
<dbReference type="EMBL" id="JBHLUE010000007">
    <property type="protein sequence ID" value="MFC0564563.1"/>
    <property type="molecule type" value="Genomic_DNA"/>
</dbReference>